<protein>
    <recommendedName>
        <fullName evidence="1">O-methyltransferase dimerisation domain-containing protein</fullName>
    </recommendedName>
</protein>
<evidence type="ECO:0000313" key="2">
    <source>
        <dbReference type="EMBL" id="PYH42440.1"/>
    </source>
</evidence>
<dbReference type="Pfam" id="PF08100">
    <property type="entry name" value="Dimerisation"/>
    <property type="match status" value="1"/>
</dbReference>
<sequence length="211" mass="23291">MVRRGSSSLKDYIYILRCGRSKNAPKRFRIFSRPGFPLCASRLVATVEANEHSDPAVGSHVVHNADLDRIAVSPVTPEKVASLAQKIDLLSKAFTSNQTAARLQLLNVADSLQASFETPCETIFRYCWRNTTSFAVIEPAIDLGIFRHLSQNDRPLSVAELATATGAEIVLLQRIMNSTLCTPSQKPARTNTFATIFRGRLPALATVMRFL</sequence>
<proteinExistence type="predicted"/>
<accession>A0A318ZFP1</accession>
<dbReference type="Proteomes" id="UP000248349">
    <property type="component" value="Unassembled WGS sequence"/>
</dbReference>
<dbReference type="AlphaFoldDB" id="A0A318ZFP1"/>
<dbReference type="GeneID" id="37078835"/>
<dbReference type="InterPro" id="IPR036390">
    <property type="entry name" value="WH_DNA-bd_sf"/>
</dbReference>
<keyword evidence="3" id="KW-1185">Reference proteome</keyword>
<dbReference type="GO" id="GO:0046983">
    <property type="term" value="F:protein dimerization activity"/>
    <property type="evidence" value="ECO:0007669"/>
    <property type="project" value="InterPro"/>
</dbReference>
<dbReference type="PANTHER" id="PTHR43712:SF1">
    <property type="entry name" value="HYPOTHETICAL O-METHYLTRANSFERASE (EUROFUNG)-RELATED"/>
    <property type="match status" value="1"/>
</dbReference>
<dbReference type="EMBL" id="KZ821252">
    <property type="protein sequence ID" value="PYH42440.1"/>
    <property type="molecule type" value="Genomic_DNA"/>
</dbReference>
<evidence type="ECO:0000313" key="3">
    <source>
        <dbReference type="Proteomes" id="UP000248349"/>
    </source>
</evidence>
<feature type="domain" description="O-methyltransferase dimerisation" evidence="1">
    <location>
        <begin position="135"/>
        <end position="177"/>
    </location>
</feature>
<reference evidence="2 3" key="1">
    <citation type="submission" date="2016-12" db="EMBL/GenBank/DDBJ databases">
        <title>The genomes of Aspergillus section Nigri reveals drivers in fungal speciation.</title>
        <authorList>
            <consortium name="DOE Joint Genome Institute"/>
            <person name="Vesth T.C."/>
            <person name="Nybo J."/>
            <person name="Theobald S."/>
            <person name="Brandl J."/>
            <person name="Frisvad J.C."/>
            <person name="Nielsen K.F."/>
            <person name="Lyhne E.K."/>
            <person name="Kogle M.E."/>
            <person name="Kuo A."/>
            <person name="Riley R."/>
            <person name="Clum A."/>
            <person name="Nolan M."/>
            <person name="Lipzen A."/>
            <person name="Salamov A."/>
            <person name="Henrissat B."/>
            <person name="Wiebenga A."/>
            <person name="De Vries R.P."/>
            <person name="Grigoriev I.V."/>
            <person name="Mortensen U.H."/>
            <person name="Andersen M.R."/>
            <person name="Baker S.E."/>
        </authorList>
    </citation>
    <scope>NUCLEOTIDE SEQUENCE [LARGE SCALE GENOMIC DNA]</scope>
    <source>
        <strain evidence="2 3">JOP 1030-1</strain>
    </source>
</reference>
<dbReference type="Gene3D" id="1.10.10.10">
    <property type="entry name" value="Winged helix-like DNA-binding domain superfamily/Winged helix DNA-binding domain"/>
    <property type="match status" value="1"/>
</dbReference>
<gene>
    <name evidence="2" type="ORF">BP01DRAFT_385542</name>
</gene>
<dbReference type="InterPro" id="IPR036388">
    <property type="entry name" value="WH-like_DNA-bd_sf"/>
</dbReference>
<organism evidence="2 3">
    <name type="scientific">Aspergillus saccharolyticus JOP 1030-1</name>
    <dbReference type="NCBI Taxonomy" id="1450539"/>
    <lineage>
        <taxon>Eukaryota</taxon>
        <taxon>Fungi</taxon>
        <taxon>Dikarya</taxon>
        <taxon>Ascomycota</taxon>
        <taxon>Pezizomycotina</taxon>
        <taxon>Eurotiomycetes</taxon>
        <taxon>Eurotiomycetidae</taxon>
        <taxon>Eurotiales</taxon>
        <taxon>Aspergillaceae</taxon>
        <taxon>Aspergillus</taxon>
        <taxon>Aspergillus subgen. Circumdati</taxon>
    </lineage>
</organism>
<evidence type="ECO:0000259" key="1">
    <source>
        <dbReference type="Pfam" id="PF08100"/>
    </source>
</evidence>
<name>A0A318ZFP1_9EURO</name>
<dbReference type="RefSeq" id="XP_025428422.1">
    <property type="nucleotide sequence ID" value="XM_025577606.1"/>
</dbReference>
<dbReference type="SUPFAM" id="SSF46785">
    <property type="entry name" value="Winged helix' DNA-binding domain"/>
    <property type="match status" value="1"/>
</dbReference>
<dbReference type="PANTHER" id="PTHR43712">
    <property type="entry name" value="PUTATIVE (AFU_ORTHOLOGUE AFUA_4G14580)-RELATED"/>
    <property type="match status" value="1"/>
</dbReference>
<dbReference type="InterPro" id="IPR012967">
    <property type="entry name" value="COMT_dimerisation"/>
</dbReference>